<organism evidence="1 2">
    <name type="scientific">Hebeloma cylindrosporum</name>
    <dbReference type="NCBI Taxonomy" id="76867"/>
    <lineage>
        <taxon>Eukaryota</taxon>
        <taxon>Fungi</taxon>
        <taxon>Dikarya</taxon>
        <taxon>Basidiomycota</taxon>
        <taxon>Agaricomycotina</taxon>
        <taxon>Agaricomycetes</taxon>
        <taxon>Agaricomycetidae</taxon>
        <taxon>Agaricales</taxon>
        <taxon>Agaricineae</taxon>
        <taxon>Hymenogastraceae</taxon>
        <taxon>Hebeloma</taxon>
    </lineage>
</organism>
<evidence type="ECO:0000313" key="2">
    <source>
        <dbReference type="Proteomes" id="UP000053424"/>
    </source>
</evidence>
<protein>
    <submittedName>
        <fullName evidence="1">Uncharacterized protein</fullName>
    </submittedName>
</protein>
<dbReference type="Proteomes" id="UP000053424">
    <property type="component" value="Unassembled WGS sequence"/>
</dbReference>
<keyword evidence="2" id="KW-1185">Reference proteome</keyword>
<evidence type="ECO:0000313" key="1">
    <source>
        <dbReference type="EMBL" id="KIM45720.1"/>
    </source>
</evidence>
<dbReference type="EMBL" id="KN831772">
    <property type="protein sequence ID" value="KIM45720.1"/>
    <property type="molecule type" value="Genomic_DNA"/>
</dbReference>
<dbReference type="AlphaFoldDB" id="A0A0C3CA75"/>
<reference evidence="2" key="2">
    <citation type="submission" date="2015-01" db="EMBL/GenBank/DDBJ databases">
        <title>Evolutionary Origins and Diversification of the Mycorrhizal Mutualists.</title>
        <authorList>
            <consortium name="DOE Joint Genome Institute"/>
            <consortium name="Mycorrhizal Genomics Consortium"/>
            <person name="Kohler A."/>
            <person name="Kuo A."/>
            <person name="Nagy L.G."/>
            <person name="Floudas D."/>
            <person name="Copeland A."/>
            <person name="Barry K.W."/>
            <person name="Cichocki N."/>
            <person name="Veneault-Fourrey C."/>
            <person name="LaButti K."/>
            <person name="Lindquist E.A."/>
            <person name="Lipzen A."/>
            <person name="Lundell T."/>
            <person name="Morin E."/>
            <person name="Murat C."/>
            <person name="Riley R."/>
            <person name="Ohm R."/>
            <person name="Sun H."/>
            <person name="Tunlid A."/>
            <person name="Henrissat B."/>
            <person name="Grigoriev I.V."/>
            <person name="Hibbett D.S."/>
            <person name="Martin F."/>
        </authorList>
    </citation>
    <scope>NUCLEOTIDE SEQUENCE [LARGE SCALE GENOMIC DNA]</scope>
    <source>
        <strain evidence="2">h7</strain>
    </source>
</reference>
<reference evidence="1 2" key="1">
    <citation type="submission" date="2014-04" db="EMBL/GenBank/DDBJ databases">
        <authorList>
            <consortium name="DOE Joint Genome Institute"/>
            <person name="Kuo A."/>
            <person name="Gay G."/>
            <person name="Dore J."/>
            <person name="Kohler A."/>
            <person name="Nagy L.G."/>
            <person name="Floudas D."/>
            <person name="Copeland A."/>
            <person name="Barry K.W."/>
            <person name="Cichocki N."/>
            <person name="Veneault-Fourrey C."/>
            <person name="LaButti K."/>
            <person name="Lindquist E.A."/>
            <person name="Lipzen A."/>
            <person name="Lundell T."/>
            <person name="Morin E."/>
            <person name="Murat C."/>
            <person name="Sun H."/>
            <person name="Tunlid A."/>
            <person name="Henrissat B."/>
            <person name="Grigoriev I.V."/>
            <person name="Hibbett D.S."/>
            <person name="Martin F."/>
            <person name="Nordberg H.P."/>
            <person name="Cantor M.N."/>
            <person name="Hua S.X."/>
        </authorList>
    </citation>
    <scope>NUCLEOTIDE SEQUENCE [LARGE SCALE GENOMIC DNA]</scope>
    <source>
        <strain evidence="2">h7</strain>
    </source>
</reference>
<accession>A0A0C3CA75</accession>
<proteinExistence type="predicted"/>
<dbReference type="HOGENOM" id="CLU_2996717_0_0_1"/>
<sequence>MTNPNCHPYSEAVALKPISDDLDNDAQLSPAIGPVTTIGYDSRKKMRLACWKLSFPP</sequence>
<gene>
    <name evidence="1" type="ORF">M413DRAFT_442343</name>
</gene>
<name>A0A0C3CA75_HEBCY</name>